<sequence>SSMIRRYWASFSILPVMVLNNAWLEASRMAVGDGTHGATTNSGGPARYSASWVGQMMSLVAPRQFFFSVGYLGSSYAGSVTALQGQ</sequence>
<feature type="non-terminal residue" evidence="2">
    <location>
        <position position="1"/>
    </location>
</feature>
<evidence type="ECO:0000313" key="3">
    <source>
        <dbReference type="Proteomes" id="UP000499080"/>
    </source>
</evidence>
<name>A0A4Y2JWI8_ARAVE</name>
<keyword evidence="1" id="KW-0732">Signal</keyword>
<protein>
    <submittedName>
        <fullName evidence="2">Uncharacterized protein</fullName>
    </submittedName>
</protein>
<dbReference type="Proteomes" id="UP000499080">
    <property type="component" value="Unassembled WGS sequence"/>
</dbReference>
<proteinExistence type="predicted"/>
<evidence type="ECO:0000256" key="1">
    <source>
        <dbReference type="SAM" id="SignalP"/>
    </source>
</evidence>
<accession>A0A4Y2JWI8</accession>
<keyword evidence="3" id="KW-1185">Reference proteome</keyword>
<dbReference type="AlphaFoldDB" id="A0A4Y2JWI8"/>
<dbReference type="EMBL" id="BGPR01192282">
    <property type="protein sequence ID" value="GBM94733.1"/>
    <property type="molecule type" value="Genomic_DNA"/>
</dbReference>
<reference evidence="2 3" key="1">
    <citation type="journal article" date="2019" name="Sci. Rep.">
        <title>Orb-weaving spider Araneus ventricosus genome elucidates the spidroin gene catalogue.</title>
        <authorList>
            <person name="Kono N."/>
            <person name="Nakamura H."/>
            <person name="Ohtoshi R."/>
            <person name="Moran D.A.P."/>
            <person name="Shinohara A."/>
            <person name="Yoshida Y."/>
            <person name="Fujiwara M."/>
            <person name="Mori M."/>
            <person name="Tomita M."/>
            <person name="Arakawa K."/>
        </authorList>
    </citation>
    <scope>NUCLEOTIDE SEQUENCE [LARGE SCALE GENOMIC DNA]</scope>
</reference>
<organism evidence="2 3">
    <name type="scientific">Araneus ventricosus</name>
    <name type="common">Orbweaver spider</name>
    <name type="synonym">Epeira ventricosa</name>
    <dbReference type="NCBI Taxonomy" id="182803"/>
    <lineage>
        <taxon>Eukaryota</taxon>
        <taxon>Metazoa</taxon>
        <taxon>Ecdysozoa</taxon>
        <taxon>Arthropoda</taxon>
        <taxon>Chelicerata</taxon>
        <taxon>Arachnida</taxon>
        <taxon>Araneae</taxon>
        <taxon>Araneomorphae</taxon>
        <taxon>Entelegynae</taxon>
        <taxon>Araneoidea</taxon>
        <taxon>Araneidae</taxon>
        <taxon>Araneus</taxon>
    </lineage>
</organism>
<evidence type="ECO:0000313" key="2">
    <source>
        <dbReference type="EMBL" id="GBM94733.1"/>
    </source>
</evidence>
<feature type="chain" id="PRO_5021286232" evidence="1">
    <location>
        <begin position="27"/>
        <end position="86"/>
    </location>
</feature>
<comment type="caution">
    <text evidence="2">The sequence shown here is derived from an EMBL/GenBank/DDBJ whole genome shotgun (WGS) entry which is preliminary data.</text>
</comment>
<gene>
    <name evidence="2" type="ORF">AVEN_55099_1</name>
</gene>
<feature type="signal peptide" evidence="1">
    <location>
        <begin position="1"/>
        <end position="26"/>
    </location>
</feature>